<sequence length="133" mass="15453">MEKMKDILGEPMDLVIVSLNDEDEYGICIVSVRDDDPIYQIKMFQNPLDLDDKSLTKALEDLEDYSKIFTEESNDIYEILNVHRDFWLHPEVTSDECDKLPVTVVSSWSELEEIIRKGKGIKGLFNYFALDDN</sequence>
<evidence type="ECO:0000313" key="1">
    <source>
        <dbReference type="EMBL" id="MDV0445334.1"/>
    </source>
</evidence>
<accession>A0ABU3VPJ4</accession>
<protein>
    <submittedName>
        <fullName evidence="1">Uncharacterized protein</fullName>
    </submittedName>
</protein>
<reference evidence="1 2" key="1">
    <citation type="submission" date="2023-06" db="EMBL/GenBank/DDBJ databases">
        <title>Genome sequence of Methanimicrococcus sp. At1.</title>
        <authorList>
            <person name="Protasov E."/>
            <person name="Platt K."/>
            <person name="Poehlein A."/>
            <person name="Daniel R."/>
            <person name="Brune A."/>
        </authorList>
    </citation>
    <scope>NUCLEOTIDE SEQUENCE [LARGE SCALE GENOMIC DNA]</scope>
    <source>
        <strain evidence="1 2">At1</strain>
    </source>
</reference>
<comment type="caution">
    <text evidence="1">The sequence shown here is derived from an EMBL/GenBank/DDBJ whole genome shotgun (WGS) entry which is preliminary data.</text>
</comment>
<dbReference type="RefSeq" id="WP_318785755.1">
    <property type="nucleotide sequence ID" value="NZ_JAWDKC010000015.1"/>
</dbReference>
<evidence type="ECO:0000313" key="2">
    <source>
        <dbReference type="Proteomes" id="UP001272052"/>
    </source>
</evidence>
<organism evidence="1 2">
    <name type="scientific">Methanimicrococcus hacksteinii</name>
    <dbReference type="NCBI Taxonomy" id="3028293"/>
    <lineage>
        <taxon>Archaea</taxon>
        <taxon>Methanobacteriati</taxon>
        <taxon>Methanobacteriota</taxon>
        <taxon>Stenosarchaea group</taxon>
        <taxon>Methanomicrobia</taxon>
        <taxon>Methanosarcinales</taxon>
        <taxon>Methanosarcinaceae</taxon>
        <taxon>Methanimicrococcus</taxon>
    </lineage>
</organism>
<proteinExistence type="predicted"/>
<keyword evidence="2" id="KW-1185">Reference proteome</keyword>
<dbReference type="EMBL" id="JAWDKC010000015">
    <property type="protein sequence ID" value="MDV0445334.1"/>
    <property type="molecule type" value="Genomic_DNA"/>
</dbReference>
<name>A0ABU3VPJ4_9EURY</name>
<dbReference type="Proteomes" id="UP001272052">
    <property type="component" value="Unassembled WGS sequence"/>
</dbReference>
<gene>
    <name evidence="1" type="ORF">MmiAt1_09080</name>
</gene>